<organism evidence="2 3">
    <name type="scientific">Bacillus safensis</name>
    <dbReference type="NCBI Taxonomy" id="561879"/>
    <lineage>
        <taxon>Bacteria</taxon>
        <taxon>Bacillati</taxon>
        <taxon>Bacillota</taxon>
        <taxon>Bacilli</taxon>
        <taxon>Bacillales</taxon>
        <taxon>Bacillaceae</taxon>
        <taxon>Bacillus</taxon>
    </lineage>
</organism>
<dbReference type="SUPFAM" id="SSF51735">
    <property type="entry name" value="NAD(P)-binding Rossmann-fold domains"/>
    <property type="match status" value="1"/>
</dbReference>
<dbReference type="Pfam" id="PF03807">
    <property type="entry name" value="F420_oxidored"/>
    <property type="match status" value="1"/>
</dbReference>
<gene>
    <name evidence="2" type="ORF">BsIDN1_44890</name>
</gene>
<proteinExistence type="predicted"/>
<evidence type="ECO:0000313" key="2">
    <source>
        <dbReference type="EMBL" id="BBP90871.1"/>
    </source>
</evidence>
<feature type="domain" description="Pyrroline-5-carboxylate reductase catalytic N-terminal" evidence="1">
    <location>
        <begin position="15"/>
        <end position="58"/>
    </location>
</feature>
<evidence type="ECO:0000313" key="3">
    <source>
        <dbReference type="Proteomes" id="UP000464658"/>
    </source>
</evidence>
<dbReference type="EMBL" id="AP021906">
    <property type="protein sequence ID" value="BBP90871.1"/>
    <property type="molecule type" value="Genomic_DNA"/>
</dbReference>
<protein>
    <recommendedName>
        <fullName evidence="1">Pyrroline-5-carboxylate reductase catalytic N-terminal domain-containing protein</fullName>
    </recommendedName>
</protein>
<reference evidence="2 3" key="1">
    <citation type="submission" date="2019-12" db="EMBL/GenBank/DDBJ databases">
        <title>Full genome sequence of a Bacillus safensis strain isolated from commercially available natto in Indonesia.</title>
        <authorList>
            <person name="Yoshida M."/>
            <person name="Uomi M."/>
            <person name="Waturangi D."/>
            <person name="Ekaputri J.J."/>
            <person name="Setiamarga D.H.E."/>
        </authorList>
    </citation>
    <scope>NUCLEOTIDE SEQUENCE [LARGE SCALE GENOMIC DNA]</scope>
    <source>
        <strain evidence="2 3">IDN1</strain>
    </source>
</reference>
<dbReference type="AlphaFoldDB" id="A0A5S9MD65"/>
<evidence type="ECO:0000259" key="1">
    <source>
        <dbReference type="Pfam" id="PF03807"/>
    </source>
</evidence>
<dbReference type="InterPro" id="IPR036291">
    <property type="entry name" value="NAD(P)-bd_dom_sf"/>
</dbReference>
<dbReference type="Gene3D" id="3.40.50.720">
    <property type="entry name" value="NAD(P)-binding Rossmann-like Domain"/>
    <property type="match status" value="1"/>
</dbReference>
<accession>A0A5S9MD65</accession>
<dbReference type="InterPro" id="IPR028939">
    <property type="entry name" value="P5C_Rdtase_cat_N"/>
</dbReference>
<name>A0A5S9MD65_BACIA</name>
<dbReference type="Proteomes" id="UP000464658">
    <property type="component" value="Chromosome"/>
</dbReference>
<sequence length="80" mass="9018">MKKAFNIKKKNHPELEVTKQLSGAVTNKDFIFVCVKPLDIYPLLKELSPLLTEQQTIVIITSPVHPEQLQDIVPVVKQPG</sequence>